<accession>A0A7J7K2T5</accession>
<reference evidence="1" key="1">
    <citation type="submission" date="2020-06" db="EMBL/GenBank/DDBJ databases">
        <title>Draft genome of Bugula neritina, a colonial animal packing powerful symbionts and potential medicines.</title>
        <authorList>
            <person name="Rayko M."/>
        </authorList>
    </citation>
    <scope>NUCLEOTIDE SEQUENCE [LARGE SCALE GENOMIC DNA]</scope>
    <source>
        <strain evidence="1">Kwan_BN1</strain>
    </source>
</reference>
<dbReference type="EMBL" id="VXIV02001556">
    <property type="protein sequence ID" value="KAF6031908.1"/>
    <property type="molecule type" value="Genomic_DNA"/>
</dbReference>
<dbReference type="PANTHER" id="PTHR28309:SF1">
    <property type="entry name" value="REQUIRED FOR EXCISION 1-B DOMAIN-CONTAINING PROTEIN"/>
    <property type="match status" value="1"/>
</dbReference>
<protein>
    <submittedName>
        <fullName evidence="1">C19orf60</fullName>
    </submittedName>
</protein>
<name>A0A7J7K2T5_BUGNE</name>
<sequence length="128" mass="14817">MSVTTSVDLINELKRFHYLEAERVETYGLFEEGFRAYLKGAPNYNLQMYKELVNEITTTFLNISKDIIGIKNIFEENGQHAISESVSKIQSLEQKKLQLTADLQIIRQKEIDEPYDALADEIKELKSK</sequence>
<comment type="caution">
    <text evidence="1">The sequence shown here is derived from an EMBL/GenBank/DDBJ whole genome shotgun (WGS) entry which is preliminary data.</text>
</comment>
<dbReference type="AlphaFoldDB" id="A0A7J7K2T5"/>
<dbReference type="InterPro" id="IPR039491">
    <property type="entry name" value="REX1-B"/>
</dbReference>
<proteinExistence type="predicted"/>
<dbReference type="OrthoDB" id="434723at2759"/>
<keyword evidence="2" id="KW-1185">Reference proteome</keyword>
<organism evidence="1 2">
    <name type="scientific">Bugula neritina</name>
    <name type="common">Brown bryozoan</name>
    <name type="synonym">Sertularia neritina</name>
    <dbReference type="NCBI Taxonomy" id="10212"/>
    <lineage>
        <taxon>Eukaryota</taxon>
        <taxon>Metazoa</taxon>
        <taxon>Spiralia</taxon>
        <taxon>Lophotrochozoa</taxon>
        <taxon>Bryozoa</taxon>
        <taxon>Gymnolaemata</taxon>
        <taxon>Cheilostomatida</taxon>
        <taxon>Flustrina</taxon>
        <taxon>Buguloidea</taxon>
        <taxon>Bugulidae</taxon>
        <taxon>Bugula</taxon>
    </lineage>
</organism>
<evidence type="ECO:0000313" key="1">
    <source>
        <dbReference type="EMBL" id="KAF6031908.1"/>
    </source>
</evidence>
<dbReference type="Pfam" id="PF14966">
    <property type="entry name" value="DNA_repr_REX1B"/>
    <property type="match status" value="1"/>
</dbReference>
<evidence type="ECO:0000313" key="2">
    <source>
        <dbReference type="Proteomes" id="UP000593567"/>
    </source>
</evidence>
<dbReference type="Proteomes" id="UP000593567">
    <property type="component" value="Unassembled WGS sequence"/>
</dbReference>
<dbReference type="PANTHER" id="PTHR28309">
    <property type="entry name" value="REQUIRED FOR EXCISION 1-B DOMAIN-CONTAINING PROTEIN"/>
    <property type="match status" value="1"/>
</dbReference>
<gene>
    <name evidence="1" type="ORF">EB796_009810</name>
</gene>